<dbReference type="EC" id="4.98.1.1" evidence="7"/>
<sequence length="335" mass="38234">MKKALLIVNLGTPDSPSYFSVFKYLRQFLSDEKVLNVNPILRFLLVNFVICPTRSFSSSKIYKQVWDSKHGSPLLHNTKKLNEVLSKKLPDVDVQYAMRYQSPSIKSVLDDMLAKNPDEIIVLPLFPHYAAATTGSVFKEVSRCLSNKWVVPKITFINQFYDNPNFIDAWIDKTKGINLNSYDKIIFSYHGVPNSHVDNVYLGSMCSDHDCEIAITEKNKFCYKATVYETTKLIAERIKLDSSKYMVTFQSRLTNKWLDPFTDEVLEGLPKDGHKKVLVFSPAFTADCLETIIEIGDEYKELFIDAGGKVLDYVPSLNYSDEWADAIINITNLES</sequence>
<comment type="catalytic activity">
    <reaction evidence="7">
        <text>heme b + 2 H(+) = protoporphyrin IX + Fe(2+)</text>
        <dbReference type="Rhea" id="RHEA:22584"/>
        <dbReference type="ChEBI" id="CHEBI:15378"/>
        <dbReference type="ChEBI" id="CHEBI:29033"/>
        <dbReference type="ChEBI" id="CHEBI:57306"/>
        <dbReference type="ChEBI" id="CHEBI:60344"/>
        <dbReference type="EC" id="4.98.1.1"/>
    </reaction>
</comment>
<feature type="binding site" evidence="7">
    <location>
        <position position="190"/>
    </location>
    <ligand>
        <name>Fe(2+)</name>
        <dbReference type="ChEBI" id="CHEBI:29033"/>
    </ligand>
</feature>
<evidence type="ECO:0000256" key="8">
    <source>
        <dbReference type="RuleBase" id="RU004185"/>
    </source>
</evidence>
<dbReference type="CDD" id="cd03411">
    <property type="entry name" value="Ferrochelatase_N"/>
    <property type="match status" value="1"/>
</dbReference>
<dbReference type="HAMAP" id="MF_00323">
    <property type="entry name" value="Ferrochelatase"/>
    <property type="match status" value="1"/>
</dbReference>
<comment type="caution">
    <text evidence="9">The sequence shown here is derived from an EMBL/GenBank/DDBJ whole genome shotgun (WGS) entry which is preliminary data.</text>
</comment>
<dbReference type="GO" id="GO:0004325">
    <property type="term" value="F:ferrochelatase activity"/>
    <property type="evidence" value="ECO:0007669"/>
    <property type="project" value="UniProtKB-UniRule"/>
</dbReference>
<name>A0A520MFD0_9GAMM</name>
<dbReference type="Pfam" id="PF00762">
    <property type="entry name" value="Ferrochelatase"/>
    <property type="match status" value="1"/>
</dbReference>
<accession>A0A520MFD0</accession>
<comment type="subcellular location">
    <subcellularLocation>
        <location evidence="7">Cytoplasm</location>
    </subcellularLocation>
</comment>
<dbReference type="GO" id="GO:0006783">
    <property type="term" value="P:heme biosynthetic process"/>
    <property type="evidence" value="ECO:0007669"/>
    <property type="project" value="UniProtKB-UniRule"/>
</dbReference>
<evidence type="ECO:0000313" key="9">
    <source>
        <dbReference type="EMBL" id="RZO19881.1"/>
    </source>
</evidence>
<protein>
    <recommendedName>
        <fullName evidence="7">Ferrochelatase</fullName>
        <ecNumber evidence="7">4.98.1.1</ecNumber>
    </recommendedName>
    <alternativeName>
        <fullName evidence="7">Heme synthase</fullName>
    </alternativeName>
    <alternativeName>
        <fullName evidence="7">Protoheme ferro-lyase</fullName>
    </alternativeName>
</protein>
<dbReference type="PANTHER" id="PTHR11108">
    <property type="entry name" value="FERROCHELATASE"/>
    <property type="match status" value="1"/>
</dbReference>
<feature type="binding site" evidence="7">
    <location>
        <position position="290"/>
    </location>
    <ligand>
        <name>Fe(2+)</name>
        <dbReference type="ChEBI" id="CHEBI:29033"/>
    </ligand>
</feature>
<keyword evidence="4 7" id="KW-0456">Lyase</keyword>
<dbReference type="Gene3D" id="3.40.50.1400">
    <property type="match status" value="2"/>
</dbReference>
<keyword evidence="2 7" id="KW-0408">Iron</keyword>
<dbReference type="InterPro" id="IPR033659">
    <property type="entry name" value="Ferrochelatase_N"/>
</dbReference>
<dbReference type="CDD" id="cd00419">
    <property type="entry name" value="Ferrochelatase_C"/>
    <property type="match status" value="1"/>
</dbReference>
<evidence type="ECO:0000256" key="5">
    <source>
        <dbReference type="ARBA" id="ARBA00023244"/>
    </source>
</evidence>
<dbReference type="GO" id="GO:0046872">
    <property type="term" value="F:metal ion binding"/>
    <property type="evidence" value="ECO:0007669"/>
    <property type="project" value="UniProtKB-KW"/>
</dbReference>
<dbReference type="PANTHER" id="PTHR11108:SF1">
    <property type="entry name" value="FERROCHELATASE, MITOCHONDRIAL"/>
    <property type="match status" value="1"/>
</dbReference>
<dbReference type="GO" id="GO:0005737">
    <property type="term" value="C:cytoplasm"/>
    <property type="evidence" value="ECO:0007669"/>
    <property type="project" value="UniProtKB-SubCell"/>
</dbReference>
<evidence type="ECO:0000313" key="10">
    <source>
        <dbReference type="Proteomes" id="UP000315782"/>
    </source>
</evidence>
<evidence type="ECO:0000256" key="1">
    <source>
        <dbReference type="ARBA" id="ARBA00007718"/>
    </source>
</evidence>
<comment type="catalytic activity">
    <reaction evidence="6">
        <text>Fe-coproporphyrin III + 2 H(+) = coproporphyrin III + Fe(2+)</text>
        <dbReference type="Rhea" id="RHEA:49572"/>
        <dbReference type="ChEBI" id="CHEBI:15378"/>
        <dbReference type="ChEBI" id="CHEBI:29033"/>
        <dbReference type="ChEBI" id="CHEBI:68438"/>
        <dbReference type="ChEBI" id="CHEBI:131725"/>
        <dbReference type="EC" id="4.99.1.9"/>
    </reaction>
    <physiologicalReaction direction="right-to-left" evidence="6">
        <dbReference type="Rhea" id="RHEA:49574"/>
    </physiologicalReaction>
</comment>
<dbReference type="AlphaFoldDB" id="A0A520MFD0"/>
<keyword evidence="7" id="KW-0963">Cytoplasm</keyword>
<dbReference type="UniPathway" id="UPA00252">
    <property type="reaction ID" value="UER00325"/>
</dbReference>
<dbReference type="NCBIfam" id="TIGR00109">
    <property type="entry name" value="hemH"/>
    <property type="match status" value="1"/>
</dbReference>
<evidence type="ECO:0000256" key="3">
    <source>
        <dbReference type="ARBA" id="ARBA00023133"/>
    </source>
</evidence>
<comment type="pathway">
    <text evidence="7">Porphyrin-containing compound metabolism; protoheme biosynthesis; protoheme from protoporphyrin-IX: step 1/1.</text>
</comment>
<dbReference type="InterPro" id="IPR001015">
    <property type="entry name" value="Ferrochelatase"/>
</dbReference>
<keyword evidence="3 7" id="KW-0350">Heme biosynthesis</keyword>
<evidence type="ECO:0000256" key="7">
    <source>
        <dbReference type="HAMAP-Rule" id="MF_00323"/>
    </source>
</evidence>
<comment type="similarity">
    <text evidence="1 7 8">Belongs to the ferrochelatase family.</text>
</comment>
<organism evidence="9 10">
    <name type="scientific">SAR86 cluster bacterium</name>
    <dbReference type="NCBI Taxonomy" id="2030880"/>
    <lineage>
        <taxon>Bacteria</taxon>
        <taxon>Pseudomonadati</taxon>
        <taxon>Pseudomonadota</taxon>
        <taxon>Gammaproteobacteria</taxon>
        <taxon>SAR86 cluster</taxon>
    </lineage>
</organism>
<dbReference type="SUPFAM" id="SSF53800">
    <property type="entry name" value="Chelatase"/>
    <property type="match status" value="1"/>
</dbReference>
<comment type="function">
    <text evidence="7">Catalyzes the ferrous insertion into protoporphyrin IX.</text>
</comment>
<reference evidence="9 10" key="1">
    <citation type="submission" date="2019-02" db="EMBL/GenBank/DDBJ databases">
        <title>Prokaryotic population dynamics and viral predation in marine succession experiment using metagenomics: the confinement effect.</title>
        <authorList>
            <person name="Haro-Moreno J.M."/>
            <person name="Rodriguez-Valera F."/>
            <person name="Lopez-Perez M."/>
        </authorList>
    </citation>
    <scope>NUCLEOTIDE SEQUENCE [LARGE SCALE GENOMIC DNA]</scope>
    <source>
        <strain evidence="9">MED-G163</strain>
    </source>
</reference>
<dbReference type="InterPro" id="IPR033644">
    <property type="entry name" value="Ferrochelatase_C"/>
</dbReference>
<evidence type="ECO:0000256" key="4">
    <source>
        <dbReference type="ARBA" id="ARBA00023239"/>
    </source>
</evidence>
<dbReference type="Proteomes" id="UP000315782">
    <property type="component" value="Unassembled WGS sequence"/>
</dbReference>
<gene>
    <name evidence="7" type="primary">hemH</name>
    <name evidence="9" type="ORF">EVA96_03345</name>
</gene>
<proteinExistence type="inferred from homology"/>
<evidence type="ECO:0000256" key="6">
    <source>
        <dbReference type="ARBA" id="ARBA00024536"/>
    </source>
</evidence>
<dbReference type="EMBL" id="SHBI01000027">
    <property type="protein sequence ID" value="RZO19881.1"/>
    <property type="molecule type" value="Genomic_DNA"/>
</dbReference>
<evidence type="ECO:0000256" key="2">
    <source>
        <dbReference type="ARBA" id="ARBA00023004"/>
    </source>
</evidence>
<keyword evidence="7" id="KW-0479">Metal-binding</keyword>
<keyword evidence="5 7" id="KW-0627">Porphyrin biosynthesis</keyword>